<evidence type="ECO:0000256" key="7">
    <source>
        <dbReference type="HAMAP-Rule" id="MF_01147"/>
    </source>
</evidence>
<feature type="transmembrane region" description="Helical" evidence="7">
    <location>
        <begin position="177"/>
        <end position="194"/>
    </location>
</feature>
<reference evidence="8 9" key="1">
    <citation type="submission" date="2018-11" db="EMBL/GenBank/DDBJ databases">
        <title>Genomic Encyclopedia of Type Strains, Phase IV (KMG-IV): sequencing the most valuable type-strain genomes for metagenomic binning, comparative biology and taxonomic classification.</title>
        <authorList>
            <person name="Goeker M."/>
        </authorList>
    </citation>
    <scope>NUCLEOTIDE SEQUENCE [LARGE SCALE GENOMIC DNA]</scope>
    <source>
        <strain evidence="8 9">DSM 21945</strain>
    </source>
</reference>
<dbReference type="NCBIfam" id="TIGR00544">
    <property type="entry name" value="lgt"/>
    <property type="match status" value="1"/>
</dbReference>
<evidence type="ECO:0000256" key="2">
    <source>
        <dbReference type="ARBA" id="ARBA00022475"/>
    </source>
</evidence>
<comment type="pathway">
    <text evidence="7">Protein modification; lipoprotein biosynthesis (diacylglyceryl transfer).</text>
</comment>
<dbReference type="EC" id="2.5.1.145" evidence="7"/>
<evidence type="ECO:0000256" key="6">
    <source>
        <dbReference type="ARBA" id="ARBA00023136"/>
    </source>
</evidence>
<proteinExistence type="inferred from homology"/>
<feature type="transmembrane region" description="Helical" evidence="7">
    <location>
        <begin position="99"/>
        <end position="116"/>
    </location>
</feature>
<feature type="binding site" evidence="7">
    <location>
        <position position="142"/>
    </location>
    <ligand>
        <name>a 1,2-diacyl-sn-glycero-3-phospho-(1'-sn-glycerol)</name>
        <dbReference type="ChEBI" id="CHEBI:64716"/>
    </ligand>
</feature>
<dbReference type="PROSITE" id="PS01311">
    <property type="entry name" value="LGT"/>
    <property type="match status" value="1"/>
</dbReference>
<dbReference type="PANTHER" id="PTHR30589">
    <property type="entry name" value="PROLIPOPROTEIN DIACYLGLYCERYL TRANSFERASE"/>
    <property type="match status" value="1"/>
</dbReference>
<name>A0A3N1P4I5_9GAMM</name>
<evidence type="ECO:0000256" key="3">
    <source>
        <dbReference type="ARBA" id="ARBA00022679"/>
    </source>
</evidence>
<comment type="similarity">
    <text evidence="1 7">Belongs to the Lgt family.</text>
</comment>
<keyword evidence="9" id="KW-1185">Reference proteome</keyword>
<keyword evidence="2 7" id="KW-1003">Cell membrane</keyword>
<organism evidence="8 9">
    <name type="scientific">Gallaecimonas pentaromativorans</name>
    <dbReference type="NCBI Taxonomy" id="584787"/>
    <lineage>
        <taxon>Bacteria</taxon>
        <taxon>Pseudomonadati</taxon>
        <taxon>Pseudomonadota</taxon>
        <taxon>Gammaproteobacteria</taxon>
        <taxon>Enterobacterales</taxon>
        <taxon>Gallaecimonadaceae</taxon>
        <taxon>Gallaecimonas</taxon>
    </lineage>
</organism>
<dbReference type="AlphaFoldDB" id="A0A3N1P4I5"/>
<keyword evidence="5 7" id="KW-1133">Transmembrane helix</keyword>
<dbReference type="InterPro" id="IPR001640">
    <property type="entry name" value="Lgt"/>
</dbReference>
<protein>
    <recommendedName>
        <fullName evidence="7">Phosphatidylglycerol--prolipoprotein diacylglyceryl transferase</fullName>
        <ecNumber evidence="7">2.5.1.145</ecNumber>
    </recommendedName>
</protein>
<dbReference type="Proteomes" id="UP000268033">
    <property type="component" value="Unassembled WGS sequence"/>
</dbReference>
<sequence>MSTPLHFPHIDPVAFKIGPLPVHWYGIMYLVGFFAAMFLANRRADKPGSGWDRQQVSDLLFYAFLGVLLGGRIGYVIFYHFDLFQENPLYLFRVDQGGMSFHGGLIGVILAMLYFGRKTKKTFFTVADFVAPMVPIGLGMGRIGNFINGELWGRPTDLPWGMIFPTGGPVPRHPSQLYEATLEGLVLFCILWWFSSKPRPRGSISGLFLLLYGVFRSLVEFVREPDPQLGELGGFITMGQVLSLPMIIFGIVLLVWSVKHKGDKA</sequence>
<dbReference type="RefSeq" id="WP_123422348.1">
    <property type="nucleotide sequence ID" value="NZ_JBLXEP010000003.1"/>
</dbReference>
<feature type="transmembrane region" description="Helical" evidence="7">
    <location>
        <begin position="59"/>
        <end position="79"/>
    </location>
</feature>
<dbReference type="GO" id="GO:0008961">
    <property type="term" value="F:phosphatidylglycerol-prolipoprotein diacylglyceryl transferase activity"/>
    <property type="evidence" value="ECO:0007669"/>
    <property type="project" value="UniProtKB-UniRule"/>
</dbReference>
<keyword evidence="3 7" id="KW-0808">Transferase</keyword>
<dbReference type="HAMAP" id="MF_01147">
    <property type="entry name" value="Lgt"/>
    <property type="match status" value="1"/>
</dbReference>
<keyword evidence="4 7" id="KW-0812">Transmembrane</keyword>
<feature type="transmembrane region" description="Helical" evidence="7">
    <location>
        <begin position="235"/>
        <end position="256"/>
    </location>
</feature>
<evidence type="ECO:0000313" key="8">
    <source>
        <dbReference type="EMBL" id="ROQ22391.1"/>
    </source>
</evidence>
<evidence type="ECO:0000313" key="9">
    <source>
        <dbReference type="Proteomes" id="UP000268033"/>
    </source>
</evidence>
<feature type="transmembrane region" description="Helical" evidence="7">
    <location>
        <begin position="123"/>
        <end position="143"/>
    </location>
</feature>
<dbReference type="Pfam" id="PF01790">
    <property type="entry name" value="LGT"/>
    <property type="match status" value="1"/>
</dbReference>
<accession>A0A3N1P4I5</accession>
<evidence type="ECO:0000256" key="4">
    <source>
        <dbReference type="ARBA" id="ARBA00022692"/>
    </source>
</evidence>
<evidence type="ECO:0000256" key="5">
    <source>
        <dbReference type="ARBA" id="ARBA00022989"/>
    </source>
</evidence>
<dbReference type="PANTHER" id="PTHR30589:SF0">
    <property type="entry name" value="PHOSPHATIDYLGLYCEROL--PROLIPOPROTEIN DIACYLGLYCERYL TRANSFERASE"/>
    <property type="match status" value="1"/>
</dbReference>
<evidence type="ECO:0000256" key="1">
    <source>
        <dbReference type="ARBA" id="ARBA00007150"/>
    </source>
</evidence>
<gene>
    <name evidence="7" type="primary">lgt</name>
    <name evidence="8" type="ORF">EDC28_11030</name>
</gene>
<dbReference type="STRING" id="584787.GCA_001247655_00936"/>
<comment type="subcellular location">
    <subcellularLocation>
        <location evidence="7">Cell membrane</location>
        <topology evidence="7">Multi-pass membrane protein</topology>
    </subcellularLocation>
</comment>
<dbReference type="EMBL" id="RJUL01000010">
    <property type="protein sequence ID" value="ROQ22391.1"/>
    <property type="molecule type" value="Genomic_DNA"/>
</dbReference>
<dbReference type="UniPathway" id="UPA00664"/>
<keyword evidence="6 7" id="KW-0472">Membrane</keyword>
<comment type="caution">
    <text evidence="8">The sequence shown here is derived from an EMBL/GenBank/DDBJ whole genome shotgun (WGS) entry which is preliminary data.</text>
</comment>
<comment type="function">
    <text evidence="7">Catalyzes the transfer of the diacylglyceryl group from phosphatidylglycerol to the sulfhydryl group of the N-terminal cysteine of a prolipoprotein, the first step in the formation of mature lipoproteins.</text>
</comment>
<feature type="transmembrane region" description="Helical" evidence="7">
    <location>
        <begin position="206"/>
        <end position="223"/>
    </location>
</feature>
<dbReference type="GO" id="GO:0042158">
    <property type="term" value="P:lipoprotein biosynthetic process"/>
    <property type="evidence" value="ECO:0007669"/>
    <property type="project" value="UniProtKB-UniRule"/>
</dbReference>
<comment type="catalytic activity">
    <reaction evidence="7">
        <text>L-cysteinyl-[prolipoprotein] + a 1,2-diacyl-sn-glycero-3-phospho-(1'-sn-glycerol) = an S-1,2-diacyl-sn-glyceryl-L-cysteinyl-[prolipoprotein] + sn-glycerol 1-phosphate + H(+)</text>
        <dbReference type="Rhea" id="RHEA:56712"/>
        <dbReference type="Rhea" id="RHEA-COMP:14679"/>
        <dbReference type="Rhea" id="RHEA-COMP:14680"/>
        <dbReference type="ChEBI" id="CHEBI:15378"/>
        <dbReference type="ChEBI" id="CHEBI:29950"/>
        <dbReference type="ChEBI" id="CHEBI:57685"/>
        <dbReference type="ChEBI" id="CHEBI:64716"/>
        <dbReference type="ChEBI" id="CHEBI:140658"/>
        <dbReference type="EC" id="2.5.1.145"/>
    </reaction>
</comment>
<feature type="transmembrane region" description="Helical" evidence="7">
    <location>
        <begin position="22"/>
        <end position="39"/>
    </location>
</feature>
<dbReference type="GO" id="GO:0005886">
    <property type="term" value="C:plasma membrane"/>
    <property type="evidence" value="ECO:0007669"/>
    <property type="project" value="UniProtKB-SubCell"/>
</dbReference>
<keyword evidence="8" id="KW-0449">Lipoprotein</keyword>